<feature type="transmembrane region" description="Helical" evidence="10">
    <location>
        <begin position="92"/>
        <end position="112"/>
    </location>
</feature>
<evidence type="ECO:0000256" key="3">
    <source>
        <dbReference type="ARBA" id="ARBA00022448"/>
    </source>
</evidence>
<dbReference type="GO" id="GO:0004427">
    <property type="term" value="F:inorganic diphosphate phosphatase activity"/>
    <property type="evidence" value="ECO:0007669"/>
    <property type="project" value="InterPro"/>
</dbReference>
<organism evidence="11 12">
    <name type="scientific">Arachis hypogaea</name>
    <name type="common">Peanut</name>
    <dbReference type="NCBI Taxonomy" id="3818"/>
    <lineage>
        <taxon>Eukaryota</taxon>
        <taxon>Viridiplantae</taxon>
        <taxon>Streptophyta</taxon>
        <taxon>Embryophyta</taxon>
        <taxon>Tracheophyta</taxon>
        <taxon>Spermatophyta</taxon>
        <taxon>Magnoliopsida</taxon>
        <taxon>eudicotyledons</taxon>
        <taxon>Gunneridae</taxon>
        <taxon>Pentapetalae</taxon>
        <taxon>rosids</taxon>
        <taxon>fabids</taxon>
        <taxon>Fabales</taxon>
        <taxon>Fabaceae</taxon>
        <taxon>Papilionoideae</taxon>
        <taxon>50 kb inversion clade</taxon>
        <taxon>dalbergioids sensu lato</taxon>
        <taxon>Dalbergieae</taxon>
        <taxon>Pterocarpus clade</taxon>
        <taxon>Arachis</taxon>
    </lineage>
</organism>
<dbReference type="Pfam" id="PF03030">
    <property type="entry name" value="H_PPase"/>
    <property type="match status" value="1"/>
</dbReference>
<dbReference type="GO" id="GO:0009678">
    <property type="term" value="F:diphosphate hydrolysis-driven proton transmembrane transporter activity"/>
    <property type="evidence" value="ECO:0007669"/>
    <property type="project" value="UniProtKB-EC"/>
</dbReference>
<evidence type="ECO:0000256" key="7">
    <source>
        <dbReference type="ARBA" id="ARBA00022989"/>
    </source>
</evidence>
<evidence type="ECO:0000256" key="1">
    <source>
        <dbReference type="ARBA" id="ARBA00004127"/>
    </source>
</evidence>
<dbReference type="STRING" id="3818.A0A444YR24"/>
<dbReference type="GO" id="GO:0016020">
    <property type="term" value="C:membrane"/>
    <property type="evidence" value="ECO:0007669"/>
    <property type="project" value="InterPro"/>
</dbReference>
<keyword evidence="5" id="KW-0460">Magnesium</keyword>
<evidence type="ECO:0000256" key="4">
    <source>
        <dbReference type="ARBA" id="ARBA00022692"/>
    </source>
</evidence>
<keyword evidence="9 10" id="KW-0472">Membrane</keyword>
<evidence type="ECO:0000256" key="10">
    <source>
        <dbReference type="SAM" id="Phobius"/>
    </source>
</evidence>
<keyword evidence="7 10" id="KW-1133">Transmembrane helix</keyword>
<keyword evidence="4 10" id="KW-0812">Transmembrane</keyword>
<keyword evidence="3" id="KW-0813">Transport</keyword>
<protein>
    <recommendedName>
        <fullName evidence="2">H(+)-exporting diphosphatase</fullName>
        <ecNumber evidence="2">7.1.3.1</ecNumber>
    </recommendedName>
</protein>
<keyword evidence="12" id="KW-1185">Reference proteome</keyword>
<evidence type="ECO:0000256" key="6">
    <source>
        <dbReference type="ARBA" id="ARBA00022967"/>
    </source>
</evidence>
<evidence type="ECO:0000256" key="2">
    <source>
        <dbReference type="ARBA" id="ARBA00013242"/>
    </source>
</evidence>
<proteinExistence type="predicted"/>
<dbReference type="EMBL" id="SDMP01000016">
    <property type="protein sequence ID" value="RYR04352.1"/>
    <property type="molecule type" value="Genomic_DNA"/>
</dbReference>
<evidence type="ECO:0000256" key="9">
    <source>
        <dbReference type="ARBA" id="ARBA00023136"/>
    </source>
</evidence>
<evidence type="ECO:0000256" key="8">
    <source>
        <dbReference type="ARBA" id="ARBA00023065"/>
    </source>
</evidence>
<dbReference type="AlphaFoldDB" id="A0A444YR24"/>
<feature type="transmembrane region" description="Helical" evidence="10">
    <location>
        <begin position="25"/>
        <end position="44"/>
    </location>
</feature>
<keyword evidence="6" id="KW-1278">Translocase</keyword>
<evidence type="ECO:0000313" key="12">
    <source>
        <dbReference type="Proteomes" id="UP000289738"/>
    </source>
</evidence>
<evidence type="ECO:0000313" key="11">
    <source>
        <dbReference type="EMBL" id="RYR04352.1"/>
    </source>
</evidence>
<name>A0A444YR24_ARAHY</name>
<dbReference type="PANTHER" id="PTHR31998">
    <property type="entry name" value="K(+)-INSENSITIVE PYROPHOSPHATE-ENERGIZED PROTON PUMP"/>
    <property type="match status" value="1"/>
</dbReference>
<evidence type="ECO:0000256" key="5">
    <source>
        <dbReference type="ARBA" id="ARBA00022842"/>
    </source>
</evidence>
<dbReference type="Proteomes" id="UP000289738">
    <property type="component" value="Chromosome B06"/>
</dbReference>
<comment type="caution">
    <text evidence="11">The sequence shown here is derived from an EMBL/GenBank/DDBJ whole genome shotgun (WGS) entry which is preliminary data.</text>
</comment>
<keyword evidence="8" id="KW-0406">Ion transport</keyword>
<dbReference type="EC" id="7.1.3.1" evidence="2"/>
<dbReference type="GO" id="GO:0012505">
    <property type="term" value="C:endomembrane system"/>
    <property type="evidence" value="ECO:0007669"/>
    <property type="project" value="UniProtKB-SubCell"/>
</dbReference>
<sequence>MPLALFGAFVNRAAVTTVDVLTPKVFIGLLVGAMLPYWFSAMTMKSVVSDALKMVEEVCRQFNTIPGLMEGTAKPDYATCVKISIDASIKEMIPPGALVMLTPPIVGIFFGVETLSGVLAGSLVSGVQVIFWFGVHILLHAQYSSNRLFYFGSINNLLDSPFYWRHFSSP</sequence>
<comment type="subcellular location">
    <subcellularLocation>
        <location evidence="1">Endomembrane system</location>
        <topology evidence="1">Multi-pass membrane protein</topology>
    </subcellularLocation>
</comment>
<accession>A0A444YR24</accession>
<feature type="transmembrane region" description="Helical" evidence="10">
    <location>
        <begin position="118"/>
        <end position="139"/>
    </location>
</feature>
<reference evidence="11 12" key="1">
    <citation type="submission" date="2019-01" db="EMBL/GenBank/DDBJ databases">
        <title>Sequencing of cultivated peanut Arachis hypogaea provides insights into genome evolution and oil improvement.</title>
        <authorList>
            <person name="Chen X."/>
        </authorList>
    </citation>
    <scope>NUCLEOTIDE SEQUENCE [LARGE SCALE GENOMIC DNA]</scope>
    <source>
        <strain evidence="12">cv. Fuhuasheng</strain>
        <tissue evidence="11">Leaves</tissue>
    </source>
</reference>
<dbReference type="InterPro" id="IPR004131">
    <property type="entry name" value="PPase-energised_H-pump"/>
</dbReference>
<gene>
    <name evidence="11" type="ORF">Ahy_B06g084054</name>
</gene>